<dbReference type="SMART" id="SM00490">
    <property type="entry name" value="HELICc"/>
    <property type="match status" value="1"/>
</dbReference>
<protein>
    <recommendedName>
        <fullName evidence="8">ATP-dependent RNA helicase</fullName>
        <ecNumber evidence="8">3.6.4.13</ecNumber>
    </recommendedName>
</protein>
<evidence type="ECO:0000256" key="6">
    <source>
        <dbReference type="PROSITE-ProRule" id="PRU00552"/>
    </source>
</evidence>
<dbReference type="SMART" id="SM00487">
    <property type="entry name" value="DEXDc"/>
    <property type="match status" value="1"/>
</dbReference>
<dbReference type="InterPro" id="IPR001650">
    <property type="entry name" value="Helicase_C-like"/>
</dbReference>
<evidence type="ECO:0000256" key="1">
    <source>
        <dbReference type="ARBA" id="ARBA00022741"/>
    </source>
</evidence>
<comment type="domain">
    <text evidence="8">The Q motif is unique to and characteristic of the DEAD box family of RNA helicases and controls ATP binding and hydrolysis.</text>
</comment>
<feature type="compositionally biased region" description="Basic and acidic residues" evidence="9">
    <location>
        <begin position="402"/>
        <end position="426"/>
    </location>
</feature>
<dbReference type="PROSITE" id="PS00039">
    <property type="entry name" value="DEAD_ATP_HELICASE"/>
    <property type="match status" value="1"/>
</dbReference>
<dbReference type="SUPFAM" id="SSF52540">
    <property type="entry name" value="P-loop containing nucleoside triphosphate hydrolases"/>
    <property type="match status" value="1"/>
</dbReference>
<keyword evidence="5 8" id="KW-0694">RNA-binding</keyword>
<feature type="domain" description="DEAD-box RNA helicase Q" evidence="12">
    <location>
        <begin position="10"/>
        <end position="38"/>
    </location>
</feature>
<feature type="region of interest" description="Disordered" evidence="9">
    <location>
        <begin position="546"/>
        <end position="624"/>
    </location>
</feature>
<evidence type="ECO:0000259" key="10">
    <source>
        <dbReference type="PROSITE" id="PS51192"/>
    </source>
</evidence>
<dbReference type="PROSITE" id="PS51194">
    <property type="entry name" value="HELICASE_CTER"/>
    <property type="match status" value="1"/>
</dbReference>
<keyword evidence="2 7" id="KW-0378">Hydrolase</keyword>
<dbReference type="PROSITE" id="PS51192">
    <property type="entry name" value="HELICASE_ATP_BIND_1"/>
    <property type="match status" value="1"/>
</dbReference>
<evidence type="ECO:0000256" key="8">
    <source>
        <dbReference type="RuleBase" id="RU365068"/>
    </source>
</evidence>
<dbReference type="AlphaFoldDB" id="A0A6H5IPG5"/>
<keyword evidence="4 7" id="KW-0067">ATP-binding</keyword>
<dbReference type="EC" id="3.6.4.13" evidence="8"/>
<dbReference type="InterPro" id="IPR014001">
    <property type="entry name" value="Helicase_ATP-bd"/>
</dbReference>
<accession>A0A6H5IPG5</accession>
<dbReference type="Proteomes" id="UP000479190">
    <property type="component" value="Unassembled WGS sequence"/>
</dbReference>
<dbReference type="OrthoDB" id="10259640at2759"/>
<dbReference type="InterPro" id="IPR014014">
    <property type="entry name" value="RNA_helicase_DEAD_Q_motif"/>
</dbReference>
<dbReference type="InterPro" id="IPR027417">
    <property type="entry name" value="P-loop_NTPase"/>
</dbReference>
<evidence type="ECO:0000256" key="4">
    <source>
        <dbReference type="ARBA" id="ARBA00022840"/>
    </source>
</evidence>
<dbReference type="PROSITE" id="PS51195">
    <property type="entry name" value="Q_MOTIF"/>
    <property type="match status" value="1"/>
</dbReference>
<evidence type="ECO:0000313" key="14">
    <source>
        <dbReference type="Proteomes" id="UP000479190"/>
    </source>
</evidence>
<comment type="function">
    <text evidence="8">RNA helicase.</text>
</comment>
<evidence type="ECO:0000313" key="13">
    <source>
        <dbReference type="EMBL" id="CAB0039144.1"/>
    </source>
</evidence>
<evidence type="ECO:0000256" key="9">
    <source>
        <dbReference type="SAM" id="MobiDB-lite"/>
    </source>
</evidence>
<dbReference type="InterPro" id="IPR011545">
    <property type="entry name" value="DEAD/DEAH_box_helicase_dom"/>
</dbReference>
<keyword evidence="14" id="KW-1185">Reference proteome</keyword>
<feature type="compositionally biased region" description="Basic and acidic residues" evidence="9">
    <location>
        <begin position="546"/>
        <end position="559"/>
    </location>
</feature>
<feature type="short sequence motif" description="Q motif" evidence="6">
    <location>
        <begin position="10"/>
        <end position="38"/>
    </location>
</feature>
<sequence length="644" mass="73330">MAINKSTAPVLFSDLQLSARTLKGLNECNYRDLTEIQRRTINYALQGRDIVAAAKTGSGKTLALVPIIEHLYNEKWEKDHGLRALVIAPSRELAQQIYDVIGRVAKYHDVSIGLIIGGKDLRREKKNIDRCNILIGTPGRILHHMDQTFIFNCDNTKYLVLDEADRCLDMGFKQQMDSIIKNLPAERQTLLFSATQTKSVQDLARLSLKNNAMYVNAHEHATYATPDGLQQLYMICNLGDKLSLLWSFLRTHQKHKIVVFLTTCNQVTFVHKAFQQMKPSLNLSLLALHGHLHQDKRSKTCAEFGRKQHAVMFATDAASRGLDFSNVTWIVQMDCPEDVATYIHRVGRSARRNNGGESLLVLLPSEIKMIEKLQSNNIPIKQSKSLGLSETPRIRAVKRKEKKEAKIEKSKNEDGESSDKDVNKIDINHKNEISTFHDEDDESDDCITIKRKNVQIDDNEDSEPENNYVSKKVVTKAAAAKKTLRKNIIPNKKINFDEEGQEIIDSAKSKVSNLGREYENEETSGINIKVAREILKEEDKVDKLRYQQKIREKHREEKMKRKALKKGQKDEEDNDNDNADGSYDSGEENSESESLNQLISDLPDPDKIYGKIENTSDEESDDDDEGVIHRYLQGFLILLILFII</sequence>
<proteinExistence type="inferred from homology"/>
<dbReference type="PANTHER" id="PTHR24031">
    <property type="entry name" value="RNA HELICASE"/>
    <property type="match status" value="1"/>
</dbReference>
<name>A0A6H5IPG5_9HYME</name>
<dbReference type="InterPro" id="IPR000629">
    <property type="entry name" value="RNA-helicase_DEAD-box_CS"/>
</dbReference>
<feature type="compositionally biased region" description="Acidic residues" evidence="9">
    <location>
        <begin position="615"/>
        <end position="624"/>
    </location>
</feature>
<evidence type="ECO:0000256" key="3">
    <source>
        <dbReference type="ARBA" id="ARBA00022806"/>
    </source>
</evidence>
<dbReference type="Pfam" id="PF00271">
    <property type="entry name" value="Helicase_C"/>
    <property type="match status" value="1"/>
</dbReference>
<reference evidence="13 14" key="1">
    <citation type="submission" date="2020-02" db="EMBL/GenBank/DDBJ databases">
        <authorList>
            <person name="Ferguson B K."/>
        </authorList>
    </citation>
    <scope>NUCLEOTIDE SEQUENCE [LARGE SCALE GENOMIC DNA]</scope>
</reference>
<dbReference type="GO" id="GO:0016787">
    <property type="term" value="F:hydrolase activity"/>
    <property type="evidence" value="ECO:0007669"/>
    <property type="project" value="UniProtKB-KW"/>
</dbReference>
<feature type="domain" description="Helicase C-terminal" evidence="11">
    <location>
        <begin position="228"/>
        <end position="394"/>
    </location>
</feature>
<keyword evidence="3 7" id="KW-0347">Helicase</keyword>
<evidence type="ECO:0000256" key="7">
    <source>
        <dbReference type="RuleBase" id="RU000492"/>
    </source>
</evidence>
<dbReference type="GO" id="GO:0010468">
    <property type="term" value="P:regulation of gene expression"/>
    <property type="evidence" value="ECO:0007669"/>
    <property type="project" value="UniProtKB-ARBA"/>
</dbReference>
<dbReference type="GO" id="GO:0003724">
    <property type="term" value="F:RNA helicase activity"/>
    <property type="evidence" value="ECO:0007669"/>
    <property type="project" value="UniProtKB-EC"/>
</dbReference>
<dbReference type="CDD" id="cd17941">
    <property type="entry name" value="DEADc_DDX10"/>
    <property type="match status" value="1"/>
</dbReference>
<evidence type="ECO:0000256" key="2">
    <source>
        <dbReference type="ARBA" id="ARBA00022801"/>
    </source>
</evidence>
<keyword evidence="1 7" id="KW-0547">Nucleotide-binding</keyword>
<gene>
    <name evidence="13" type="ORF">TBRA_LOCUS10902</name>
</gene>
<dbReference type="EMBL" id="CADCXV010000940">
    <property type="protein sequence ID" value="CAB0039144.1"/>
    <property type="molecule type" value="Genomic_DNA"/>
</dbReference>
<feature type="region of interest" description="Disordered" evidence="9">
    <location>
        <begin position="391"/>
        <end position="426"/>
    </location>
</feature>
<dbReference type="GO" id="GO:0005524">
    <property type="term" value="F:ATP binding"/>
    <property type="evidence" value="ECO:0007669"/>
    <property type="project" value="UniProtKB-UniRule"/>
</dbReference>
<dbReference type="Pfam" id="PF00270">
    <property type="entry name" value="DEAD"/>
    <property type="match status" value="1"/>
</dbReference>
<dbReference type="Gene3D" id="3.40.50.300">
    <property type="entry name" value="P-loop containing nucleotide triphosphate hydrolases"/>
    <property type="match status" value="2"/>
</dbReference>
<organism evidence="13 14">
    <name type="scientific">Trichogramma brassicae</name>
    <dbReference type="NCBI Taxonomy" id="86971"/>
    <lineage>
        <taxon>Eukaryota</taxon>
        <taxon>Metazoa</taxon>
        <taxon>Ecdysozoa</taxon>
        <taxon>Arthropoda</taxon>
        <taxon>Hexapoda</taxon>
        <taxon>Insecta</taxon>
        <taxon>Pterygota</taxon>
        <taxon>Neoptera</taxon>
        <taxon>Endopterygota</taxon>
        <taxon>Hymenoptera</taxon>
        <taxon>Apocrita</taxon>
        <taxon>Proctotrupomorpha</taxon>
        <taxon>Chalcidoidea</taxon>
        <taxon>Trichogrammatidae</taxon>
        <taxon>Trichogramma</taxon>
    </lineage>
</organism>
<feature type="domain" description="Helicase ATP-binding" evidence="10">
    <location>
        <begin position="41"/>
        <end position="214"/>
    </location>
</feature>
<comment type="similarity">
    <text evidence="7">Belongs to the DEAD box helicase family.</text>
</comment>
<dbReference type="GO" id="GO:0003723">
    <property type="term" value="F:RNA binding"/>
    <property type="evidence" value="ECO:0007669"/>
    <property type="project" value="UniProtKB-UniRule"/>
</dbReference>
<comment type="catalytic activity">
    <reaction evidence="8">
        <text>ATP + H2O = ADP + phosphate + H(+)</text>
        <dbReference type="Rhea" id="RHEA:13065"/>
        <dbReference type="ChEBI" id="CHEBI:15377"/>
        <dbReference type="ChEBI" id="CHEBI:15378"/>
        <dbReference type="ChEBI" id="CHEBI:30616"/>
        <dbReference type="ChEBI" id="CHEBI:43474"/>
        <dbReference type="ChEBI" id="CHEBI:456216"/>
        <dbReference type="EC" id="3.6.4.13"/>
    </reaction>
</comment>
<evidence type="ECO:0000256" key="5">
    <source>
        <dbReference type="ARBA" id="ARBA00022884"/>
    </source>
</evidence>
<evidence type="ECO:0000259" key="12">
    <source>
        <dbReference type="PROSITE" id="PS51195"/>
    </source>
</evidence>
<dbReference type="CDD" id="cd18787">
    <property type="entry name" value="SF2_C_DEAD"/>
    <property type="match status" value="1"/>
</dbReference>
<evidence type="ECO:0000259" key="11">
    <source>
        <dbReference type="PROSITE" id="PS51194"/>
    </source>
</evidence>